<evidence type="ECO:0000313" key="2">
    <source>
        <dbReference type="Proteomes" id="UP000604481"/>
    </source>
</evidence>
<comment type="caution">
    <text evidence="1">The sequence shown here is derived from an EMBL/GenBank/DDBJ whole genome shotgun (WGS) entry which is preliminary data.</text>
</comment>
<reference evidence="1 2" key="1">
    <citation type="submission" date="2020-10" db="EMBL/GenBank/DDBJ databases">
        <title>The genome sequence of Chitinilyticum litopenaei 4Y14.</title>
        <authorList>
            <person name="Liu Y."/>
        </authorList>
    </citation>
    <scope>NUCLEOTIDE SEQUENCE [LARGE SCALE GENOMIC DNA]</scope>
    <source>
        <strain evidence="1 2">4Y14</strain>
    </source>
</reference>
<proteinExistence type="predicted"/>
<gene>
    <name evidence="1" type="ORF">INR99_02315</name>
</gene>
<dbReference type="EMBL" id="JADFUA010000001">
    <property type="protein sequence ID" value="MBE9608173.1"/>
    <property type="molecule type" value="Genomic_DNA"/>
</dbReference>
<dbReference type="RefSeq" id="WP_194114672.1">
    <property type="nucleotide sequence ID" value="NZ_JADFUA010000001.1"/>
</dbReference>
<evidence type="ECO:0000313" key="1">
    <source>
        <dbReference type="EMBL" id="MBE9608173.1"/>
    </source>
</evidence>
<sequence>MNLINDIICKRAAFLEVHGCLPEVVYLGQCECTQLGHVVDDLQTRLTGQLPEFKLAGMTIVQVQLPSYCEFGGQLHSWGPVRR</sequence>
<dbReference type="AlphaFoldDB" id="A0A8J7K7J6"/>
<protein>
    <submittedName>
        <fullName evidence="1">Uncharacterized protein</fullName>
    </submittedName>
</protein>
<dbReference type="Proteomes" id="UP000604481">
    <property type="component" value="Unassembled WGS sequence"/>
</dbReference>
<name>A0A8J7K7J6_9NEIS</name>
<keyword evidence="2" id="KW-1185">Reference proteome</keyword>
<accession>A0A8J7K7J6</accession>
<organism evidence="1 2">
    <name type="scientific">Chitinilyticum piscinae</name>
    <dbReference type="NCBI Taxonomy" id="2866724"/>
    <lineage>
        <taxon>Bacteria</taxon>
        <taxon>Pseudomonadati</taxon>
        <taxon>Pseudomonadota</taxon>
        <taxon>Betaproteobacteria</taxon>
        <taxon>Neisseriales</taxon>
        <taxon>Chitinibacteraceae</taxon>
        <taxon>Chitinilyticum</taxon>
    </lineage>
</organism>